<dbReference type="KEGG" id="nfn:NFRAN_0321"/>
<dbReference type="Proteomes" id="UP000294299">
    <property type="component" value="Chromosome NFRAN"/>
</dbReference>
<keyword evidence="2" id="KW-1185">Reference proteome</keyword>
<organism evidence="1 2">
    <name type="scientific">Candidatus Nitrosocosmicus franklandianus</name>
    <dbReference type="NCBI Taxonomy" id="1798806"/>
    <lineage>
        <taxon>Archaea</taxon>
        <taxon>Nitrososphaerota</taxon>
        <taxon>Nitrososphaeria</taxon>
        <taxon>Nitrososphaerales</taxon>
        <taxon>Nitrososphaeraceae</taxon>
        <taxon>Candidatus Nitrosocosmicus</taxon>
    </lineage>
</organism>
<proteinExistence type="predicted"/>
<name>A0A484I9H6_9ARCH</name>
<dbReference type="AlphaFoldDB" id="A0A484I9H6"/>
<accession>A0A484I9H6</accession>
<sequence length="62" mass="7598">MKIEKSYYIFLSYILPFNKIKIKISMINEHLRSIYTKTLFEFTYVHHEKSRTSYMVSRTKSL</sequence>
<protein>
    <submittedName>
        <fullName evidence="1">Uncharacterized protein</fullName>
    </submittedName>
</protein>
<dbReference type="EMBL" id="LR216287">
    <property type="protein sequence ID" value="VFJ12642.1"/>
    <property type="molecule type" value="Genomic_DNA"/>
</dbReference>
<gene>
    <name evidence="1" type="ORF">NFRAN_0321</name>
</gene>
<evidence type="ECO:0000313" key="2">
    <source>
        <dbReference type="Proteomes" id="UP000294299"/>
    </source>
</evidence>
<reference evidence="1 2" key="1">
    <citation type="submission" date="2019-02" db="EMBL/GenBank/DDBJ databases">
        <authorList>
            <person name="Lehtovirta-Morley E L."/>
        </authorList>
    </citation>
    <scope>NUCLEOTIDE SEQUENCE [LARGE SCALE GENOMIC DNA]</scope>
    <source>
        <strain evidence="1">NFRAN1</strain>
    </source>
</reference>
<evidence type="ECO:0000313" key="1">
    <source>
        <dbReference type="EMBL" id="VFJ12642.1"/>
    </source>
</evidence>